<reference evidence="2 3" key="1">
    <citation type="submission" date="2024-10" db="EMBL/GenBank/DDBJ databases">
        <authorList>
            <person name="Kim D."/>
        </authorList>
    </citation>
    <scope>NUCLEOTIDE SEQUENCE [LARGE SCALE GENOMIC DNA]</scope>
    <source>
        <strain evidence="2">Taebaek</strain>
    </source>
</reference>
<sequence>MSSSFDVFKMTDDDAMKFLVSESHIGTKKMDYQMEHNLSMSSTNIRKTWEKLLFAARAVPSRPLKIPATTTTPSALLMMTNSINNNNSSSSGDTTNNGNRNGGGEEQQQQQHVNE</sequence>
<proteinExistence type="predicted"/>
<evidence type="ECO:0000256" key="1">
    <source>
        <dbReference type="SAM" id="MobiDB-lite"/>
    </source>
</evidence>
<comment type="caution">
    <text evidence="2">The sequence shown here is derived from an EMBL/GenBank/DDBJ whole genome shotgun (WGS) entry which is preliminary data.</text>
</comment>
<dbReference type="SUPFAM" id="SSF52313">
    <property type="entry name" value="Ribosomal protein S2"/>
    <property type="match status" value="1"/>
</dbReference>
<dbReference type="Gene3D" id="3.40.50.10490">
    <property type="entry name" value="Glucose-6-phosphate isomerase like protein, domain 1"/>
    <property type="match status" value="1"/>
</dbReference>
<accession>A0ABD2K194</accession>
<feature type="compositionally biased region" description="Polar residues" evidence="1">
    <location>
        <begin position="106"/>
        <end position="115"/>
    </location>
</feature>
<name>A0ABD2K194_HETSC</name>
<protein>
    <submittedName>
        <fullName evidence="2">Uncharacterized protein</fullName>
    </submittedName>
</protein>
<dbReference type="InterPro" id="IPR023591">
    <property type="entry name" value="Ribosomal_uS2_flav_dom_sf"/>
</dbReference>
<evidence type="ECO:0000313" key="3">
    <source>
        <dbReference type="Proteomes" id="UP001620645"/>
    </source>
</evidence>
<dbReference type="EMBL" id="JBICCN010000063">
    <property type="protein sequence ID" value="KAL3096583.1"/>
    <property type="molecule type" value="Genomic_DNA"/>
</dbReference>
<dbReference type="Proteomes" id="UP001620645">
    <property type="component" value="Unassembled WGS sequence"/>
</dbReference>
<feature type="compositionally biased region" description="Low complexity" evidence="1">
    <location>
        <begin position="80"/>
        <end position="99"/>
    </location>
</feature>
<feature type="region of interest" description="Disordered" evidence="1">
    <location>
        <begin position="79"/>
        <end position="115"/>
    </location>
</feature>
<dbReference type="AlphaFoldDB" id="A0ABD2K194"/>
<keyword evidence="3" id="KW-1185">Reference proteome</keyword>
<gene>
    <name evidence="2" type="ORF">niasHS_004955</name>
</gene>
<evidence type="ECO:0000313" key="2">
    <source>
        <dbReference type="EMBL" id="KAL3096583.1"/>
    </source>
</evidence>
<organism evidence="2 3">
    <name type="scientific">Heterodera schachtii</name>
    <name type="common">Sugarbeet cyst nematode worm</name>
    <name type="synonym">Tylenchus schachtii</name>
    <dbReference type="NCBI Taxonomy" id="97005"/>
    <lineage>
        <taxon>Eukaryota</taxon>
        <taxon>Metazoa</taxon>
        <taxon>Ecdysozoa</taxon>
        <taxon>Nematoda</taxon>
        <taxon>Chromadorea</taxon>
        <taxon>Rhabditida</taxon>
        <taxon>Tylenchina</taxon>
        <taxon>Tylenchomorpha</taxon>
        <taxon>Tylenchoidea</taxon>
        <taxon>Heteroderidae</taxon>
        <taxon>Heteroderinae</taxon>
        <taxon>Heterodera</taxon>
    </lineage>
</organism>